<dbReference type="AlphaFoldDB" id="A0AAN0WAM5"/>
<accession>A0AAN0WAM5</accession>
<proteinExistence type="predicted"/>
<evidence type="ECO:0000313" key="1">
    <source>
        <dbReference type="EMBL" id="AJO21301.1"/>
    </source>
</evidence>
<gene>
    <name evidence="1" type="ORF">SB48_HM08orf00778</name>
</gene>
<keyword evidence="2" id="KW-1185">Reference proteome</keyword>
<dbReference type="Proteomes" id="UP000032024">
    <property type="component" value="Chromosome"/>
</dbReference>
<dbReference type="EMBL" id="CP010525">
    <property type="protein sequence ID" value="AJO21301.1"/>
    <property type="molecule type" value="Genomic_DNA"/>
</dbReference>
<evidence type="ECO:0000313" key="2">
    <source>
        <dbReference type="Proteomes" id="UP000032024"/>
    </source>
</evidence>
<reference evidence="2" key="1">
    <citation type="submission" date="2015-01" db="EMBL/GenBank/DDBJ databases">
        <title>Comparative genome analysis of Bacillus coagulans HM-08, Clostridium butyricum HM-68, Bacillus subtilis HM-66 and Bacillus paralicheniformis BL-09.</title>
        <authorList>
            <person name="Zhang H."/>
        </authorList>
    </citation>
    <scope>NUCLEOTIDE SEQUENCE [LARGE SCALE GENOMIC DNA]</scope>
    <source>
        <strain evidence="2">HM-08</strain>
    </source>
</reference>
<protein>
    <submittedName>
        <fullName evidence="1">Uncharacterized protein</fullName>
    </submittedName>
</protein>
<name>A0AAN0WAM5_HEYCO</name>
<organism evidence="1 2">
    <name type="scientific">Heyndrickxia coagulans</name>
    <name type="common">Weizmannia coagulans</name>
    <dbReference type="NCBI Taxonomy" id="1398"/>
    <lineage>
        <taxon>Bacteria</taxon>
        <taxon>Bacillati</taxon>
        <taxon>Bacillota</taxon>
        <taxon>Bacilli</taxon>
        <taxon>Bacillales</taxon>
        <taxon>Bacillaceae</taxon>
        <taxon>Heyndrickxia</taxon>
    </lineage>
</organism>
<sequence>MSIQSANFPYWIQDAFLTNDIENGYSRVIQAMESKNVKAANCYYFFAANQNEAVYIAGQVFSSDKIENICYYMIIIFK</sequence>